<protein>
    <submittedName>
        <fullName evidence="9">Signal transduction histidine kinase</fullName>
    </submittedName>
</protein>
<keyword evidence="10" id="KW-1185">Reference proteome</keyword>
<proteinExistence type="predicted"/>
<dbReference type="InterPro" id="IPR011622">
    <property type="entry name" value="7TMR_DISM_rcpt_extracell_dom2"/>
</dbReference>
<feature type="transmembrane region" description="Helical" evidence="4">
    <location>
        <begin position="195"/>
        <end position="217"/>
    </location>
</feature>
<feature type="transmembrane region" description="Helical" evidence="4">
    <location>
        <begin position="229"/>
        <end position="250"/>
    </location>
</feature>
<reference evidence="9 10" key="1">
    <citation type="submission" date="2020-08" db="EMBL/GenBank/DDBJ databases">
        <title>Genomic Encyclopedia of Type Strains, Phase IV (KMG-IV): sequencing the most valuable type-strain genomes for metagenomic binning, comparative biology and taxonomic classification.</title>
        <authorList>
            <person name="Goeker M."/>
        </authorList>
    </citation>
    <scope>NUCLEOTIDE SEQUENCE [LARGE SCALE GENOMIC DNA]</scope>
    <source>
        <strain evidence="9 10">DSM 105074</strain>
    </source>
</reference>
<gene>
    <name evidence="9" type="ORF">HNQ92_002813</name>
</gene>
<dbReference type="Pfam" id="PF07730">
    <property type="entry name" value="HisKA_3"/>
    <property type="match status" value="1"/>
</dbReference>
<name>A0A840TXM8_9BACT</name>
<dbReference type="InterPro" id="IPR050482">
    <property type="entry name" value="Sensor_HK_TwoCompSys"/>
</dbReference>
<feature type="domain" description="7TM-DISM receptor extracellular" evidence="6">
    <location>
        <begin position="194"/>
        <end position="417"/>
    </location>
</feature>
<dbReference type="Pfam" id="PF07696">
    <property type="entry name" value="7TMR-DISMED2"/>
    <property type="match status" value="1"/>
</dbReference>
<feature type="transmembrane region" description="Helical" evidence="4">
    <location>
        <begin position="326"/>
        <end position="347"/>
    </location>
</feature>
<dbReference type="Proteomes" id="UP000557307">
    <property type="component" value="Unassembled WGS sequence"/>
</dbReference>
<feature type="chain" id="PRO_5032353170" evidence="5">
    <location>
        <begin position="20"/>
        <end position="637"/>
    </location>
</feature>
<keyword evidence="4" id="KW-1133">Transmembrane helix</keyword>
<dbReference type="AlphaFoldDB" id="A0A840TXM8"/>
<evidence type="ECO:0000256" key="2">
    <source>
        <dbReference type="ARBA" id="ARBA00022777"/>
    </source>
</evidence>
<feature type="transmembrane region" description="Helical" evidence="4">
    <location>
        <begin position="262"/>
        <end position="281"/>
    </location>
</feature>
<organism evidence="9 10">
    <name type="scientific">Rhabdobacter roseus</name>
    <dbReference type="NCBI Taxonomy" id="1655419"/>
    <lineage>
        <taxon>Bacteria</taxon>
        <taxon>Pseudomonadati</taxon>
        <taxon>Bacteroidota</taxon>
        <taxon>Cytophagia</taxon>
        <taxon>Cytophagales</taxon>
        <taxon>Cytophagaceae</taxon>
        <taxon>Rhabdobacter</taxon>
    </lineage>
</organism>
<keyword evidence="2 9" id="KW-0418">Kinase</keyword>
<dbReference type="InterPro" id="IPR011623">
    <property type="entry name" value="7TMR_DISM_rcpt_extracell_dom1"/>
</dbReference>
<dbReference type="Gene3D" id="2.60.40.2380">
    <property type="match status" value="1"/>
</dbReference>
<dbReference type="GO" id="GO:0016020">
    <property type="term" value="C:membrane"/>
    <property type="evidence" value="ECO:0007669"/>
    <property type="project" value="InterPro"/>
</dbReference>
<dbReference type="EMBL" id="JACHGF010000003">
    <property type="protein sequence ID" value="MBB5284670.1"/>
    <property type="molecule type" value="Genomic_DNA"/>
</dbReference>
<dbReference type="GO" id="GO:0046983">
    <property type="term" value="F:protein dimerization activity"/>
    <property type="evidence" value="ECO:0007669"/>
    <property type="project" value="InterPro"/>
</dbReference>
<dbReference type="Gene3D" id="1.20.5.1930">
    <property type="match status" value="1"/>
</dbReference>
<accession>A0A840TXM8</accession>
<evidence type="ECO:0000256" key="1">
    <source>
        <dbReference type="ARBA" id="ARBA00022679"/>
    </source>
</evidence>
<feature type="transmembrane region" description="Helical" evidence="4">
    <location>
        <begin position="396"/>
        <end position="415"/>
    </location>
</feature>
<evidence type="ECO:0000256" key="3">
    <source>
        <dbReference type="ARBA" id="ARBA00023012"/>
    </source>
</evidence>
<evidence type="ECO:0000256" key="4">
    <source>
        <dbReference type="SAM" id="Phobius"/>
    </source>
</evidence>
<feature type="transmembrane region" description="Helical" evidence="4">
    <location>
        <begin position="359"/>
        <end position="376"/>
    </location>
</feature>
<keyword evidence="3" id="KW-0902">Two-component regulatory system</keyword>
<evidence type="ECO:0000256" key="5">
    <source>
        <dbReference type="SAM" id="SignalP"/>
    </source>
</evidence>
<dbReference type="Pfam" id="PF07695">
    <property type="entry name" value="7TMR-DISM_7TM"/>
    <property type="match status" value="1"/>
</dbReference>
<comment type="caution">
    <text evidence="9">The sequence shown here is derived from an EMBL/GenBank/DDBJ whole genome shotgun (WGS) entry which is preliminary data.</text>
</comment>
<evidence type="ECO:0000259" key="7">
    <source>
        <dbReference type="Pfam" id="PF07696"/>
    </source>
</evidence>
<feature type="transmembrane region" description="Helical" evidence="4">
    <location>
        <begin position="293"/>
        <end position="314"/>
    </location>
</feature>
<evidence type="ECO:0000259" key="6">
    <source>
        <dbReference type="Pfam" id="PF07695"/>
    </source>
</evidence>
<evidence type="ECO:0000313" key="9">
    <source>
        <dbReference type="EMBL" id="MBB5284670.1"/>
    </source>
</evidence>
<keyword evidence="4" id="KW-0812">Transmembrane</keyword>
<feature type="signal peptide" evidence="5">
    <location>
        <begin position="1"/>
        <end position="19"/>
    </location>
</feature>
<keyword evidence="4" id="KW-0472">Membrane</keyword>
<keyword evidence="1" id="KW-0808">Transferase</keyword>
<dbReference type="GO" id="GO:0000155">
    <property type="term" value="F:phosphorelay sensor kinase activity"/>
    <property type="evidence" value="ECO:0007669"/>
    <property type="project" value="InterPro"/>
</dbReference>
<sequence length="637" mass="72412">MKRACLVWFLLFSVQAARAHSPGSSNPIIIPSTLTGEIPLVGHLHRFTDPTGRLDIHQVVIRQQNGAFHLSPARTVRQDFGYSTTEAHWLFFELAGSENSADGNRLMLEIEYANLDDLTLYEVSNDTIRLLGRTGDHFRFRERPYLNNNYAFPIRLRAGQTSQYFLRVNQSYATLSFFVRLWPRQAFLASDRNEYFLWGIFIGIVCLILVLNFVMLLAVRDWIYLWYNLYLHFITMHLFCDAGLGFQYLWPDSPHLNDFMPVYLYVWAAMVAQTTFMQYFINQDRSHSRVYRWVNAFKWFVVGCLAVAIAMPLFDVAGHKQYMYQFVSLATSYFVPVIVVLTALSLYEKVTRGEGEKMVRYYGYALAVQFTGYGLVAVMNFCQAQGWPLPFDVETYVVLGGTLLTDLVFFTYGLAYRYMHTLHGNQQLELGLLQSQQEAQQQVIHSLQDERRRLAQDLHDDVGPLLATAKGYLSRFDRVSRISGLQRAQTLLDEAADELRALSHQLLPRQLAQSGLASALAEACHQASRRGAPVQFVSLGQGRTLGEQRDQMLFSMAVQLIRIAQQQTMVTEITAQLLFHEDEVSLSVEDNGQSSAFTDSDLINLRAKADLVGATLLLDNFEAGNSALVSLPNPTLV</sequence>
<dbReference type="InterPro" id="IPR011712">
    <property type="entry name" value="Sig_transdc_His_kin_sub3_dim/P"/>
</dbReference>
<evidence type="ECO:0000259" key="8">
    <source>
        <dbReference type="Pfam" id="PF07730"/>
    </source>
</evidence>
<keyword evidence="5" id="KW-0732">Signal</keyword>
<feature type="domain" description="Signal transduction histidine kinase subgroup 3 dimerisation and phosphoacceptor" evidence="8">
    <location>
        <begin position="450"/>
        <end position="511"/>
    </location>
</feature>
<feature type="domain" description="7TM-DISM receptor extracellular" evidence="7">
    <location>
        <begin position="43"/>
        <end position="182"/>
    </location>
</feature>
<evidence type="ECO:0000313" key="10">
    <source>
        <dbReference type="Proteomes" id="UP000557307"/>
    </source>
</evidence>
<dbReference type="PANTHER" id="PTHR24421">
    <property type="entry name" value="NITRATE/NITRITE SENSOR PROTEIN NARX-RELATED"/>
    <property type="match status" value="1"/>
</dbReference>